<dbReference type="SUPFAM" id="SSF103473">
    <property type="entry name" value="MFS general substrate transporter"/>
    <property type="match status" value="1"/>
</dbReference>
<evidence type="ECO:0000256" key="1">
    <source>
        <dbReference type="ARBA" id="ARBA00004651"/>
    </source>
</evidence>
<organism evidence="6 7">
    <name type="scientific">Aerococcus urinaehominis</name>
    <dbReference type="NCBI Taxonomy" id="128944"/>
    <lineage>
        <taxon>Bacteria</taxon>
        <taxon>Bacillati</taxon>
        <taxon>Bacillota</taxon>
        <taxon>Bacilli</taxon>
        <taxon>Lactobacillales</taxon>
        <taxon>Aerococcaceae</taxon>
        <taxon>Aerococcus</taxon>
    </lineage>
</organism>
<keyword evidence="2" id="KW-0813">Transport</keyword>
<sequence>MKKNKVFYGWWIVIASAIVLAITGPAAVAVANIFQGPVTSEFGVSNGQFAISNLLILIISVIFSPSMSQKMASGHFKQSFCMGLICYILGLAGYAFAPNIWVFYALSILAGFGYLATTMIPVGLLINHWFVKDRGLATSYAMSGLGIGGIIFSQLVTFLIGNFGWRMTYLAYAIIMLIIVLPIGLFIFKPYPEEMGLQAYGANLGDNQTGKVSDTATESGLDFDQVKTNAFFIALLVASVLIGIVNNGGLGQFPPFFTELHGPSTAATLISLYSGIGIIGKLILGKVNDKTGIVVSTIYAAGLLVATYLLMTQASHLPLAYIAAITFGLGNAIGTIMPPLISADIFRAGSYAKAYGMVQSATMLGMAVGSLVTATIADLANSYQVSWLVLAIASGLAAFMIITSYRQAKTKY</sequence>
<dbReference type="InterPro" id="IPR020846">
    <property type="entry name" value="MFS_dom"/>
</dbReference>
<reference evidence="6 7" key="1">
    <citation type="journal article" date="2016" name="Genome Announc.">
        <title>Complete Genome Sequences of Aerococcus christensenii CCUG 28831T, Aerococcus sanguinicola CCUG 43001T, Aerococcus urinae CCUG 36881T, Aerococcus urinaeequi CCUG 28094T, Aerococcus urinaehominis CCUG 42038 BT, and Aerococcus viridans CCUG 4311T.</title>
        <authorList>
            <person name="Carkaci D."/>
            <person name="Dargis R."/>
            <person name="Nielsen X.C."/>
            <person name="Skovgaard O."/>
            <person name="Fuursted K."/>
            <person name="Christensen J.J."/>
        </authorList>
    </citation>
    <scope>NUCLEOTIDE SEQUENCE [LARGE SCALE GENOMIC DNA]</scope>
    <source>
        <strain evidence="6 7">CCUG42038B</strain>
    </source>
</reference>
<dbReference type="PANTHER" id="PTHR11360">
    <property type="entry name" value="MONOCARBOXYLATE TRANSPORTER"/>
    <property type="match status" value="1"/>
</dbReference>
<gene>
    <name evidence="6" type="ORF">AWM75_05930</name>
</gene>
<dbReference type="STRING" id="128944.AWM75_05930"/>
<evidence type="ECO:0000313" key="6">
    <source>
        <dbReference type="EMBL" id="AMB99563.1"/>
    </source>
</evidence>
<keyword evidence="5" id="KW-0472">Membrane</keyword>
<evidence type="ECO:0000256" key="3">
    <source>
        <dbReference type="ARBA" id="ARBA00022692"/>
    </source>
</evidence>
<dbReference type="InterPro" id="IPR011701">
    <property type="entry name" value="MFS"/>
</dbReference>
<evidence type="ECO:0000313" key="7">
    <source>
        <dbReference type="Proteomes" id="UP000062260"/>
    </source>
</evidence>
<dbReference type="InterPro" id="IPR036259">
    <property type="entry name" value="MFS_trans_sf"/>
</dbReference>
<dbReference type="KEGG" id="auh:AWM75_05930"/>
<protein>
    <submittedName>
        <fullName evidence="6">Uncharacterized protein</fullName>
    </submittedName>
</protein>
<keyword evidence="7" id="KW-1185">Reference proteome</keyword>
<dbReference type="GO" id="GO:0022857">
    <property type="term" value="F:transmembrane transporter activity"/>
    <property type="evidence" value="ECO:0007669"/>
    <property type="project" value="InterPro"/>
</dbReference>
<evidence type="ECO:0000256" key="2">
    <source>
        <dbReference type="ARBA" id="ARBA00022448"/>
    </source>
</evidence>
<comment type="subcellular location">
    <subcellularLocation>
        <location evidence="1">Cell membrane</location>
        <topology evidence="1">Multi-pass membrane protein</topology>
    </subcellularLocation>
</comment>
<name>A0A120IAY7_9LACT</name>
<accession>A0A120IAY7</accession>
<dbReference type="RefSeq" id="WP_067979590.1">
    <property type="nucleotide sequence ID" value="NZ_CP014163.1"/>
</dbReference>
<dbReference type="EMBL" id="CP014163">
    <property type="protein sequence ID" value="AMB99563.1"/>
    <property type="molecule type" value="Genomic_DNA"/>
</dbReference>
<dbReference type="Pfam" id="PF07690">
    <property type="entry name" value="MFS_1"/>
    <property type="match status" value="1"/>
</dbReference>
<dbReference type="AlphaFoldDB" id="A0A120IAY7"/>
<dbReference type="GO" id="GO:0005886">
    <property type="term" value="C:plasma membrane"/>
    <property type="evidence" value="ECO:0007669"/>
    <property type="project" value="UniProtKB-SubCell"/>
</dbReference>
<dbReference type="PROSITE" id="PS50850">
    <property type="entry name" value="MFS"/>
    <property type="match status" value="1"/>
</dbReference>
<proteinExistence type="predicted"/>
<dbReference type="Gene3D" id="1.20.1250.20">
    <property type="entry name" value="MFS general substrate transporter like domains"/>
    <property type="match status" value="1"/>
</dbReference>
<keyword evidence="3" id="KW-0812">Transmembrane</keyword>
<evidence type="ECO:0000256" key="4">
    <source>
        <dbReference type="ARBA" id="ARBA00022989"/>
    </source>
</evidence>
<dbReference type="InterPro" id="IPR050327">
    <property type="entry name" value="Proton-linked_MCT"/>
</dbReference>
<dbReference type="OrthoDB" id="182417at2"/>
<dbReference type="PANTHER" id="PTHR11360:SF290">
    <property type="entry name" value="MONOCARBOXYLATE MFS PERMEASE"/>
    <property type="match status" value="1"/>
</dbReference>
<dbReference type="Proteomes" id="UP000062260">
    <property type="component" value="Chromosome"/>
</dbReference>
<keyword evidence="4" id="KW-1133">Transmembrane helix</keyword>
<evidence type="ECO:0000256" key="5">
    <source>
        <dbReference type="ARBA" id="ARBA00023136"/>
    </source>
</evidence>
<reference evidence="7" key="2">
    <citation type="submission" date="2016-01" db="EMBL/GenBank/DDBJ databases">
        <title>Six Aerococcus type strain genome sequencing and assembly using PacBio and Illumina Hiseq.</title>
        <authorList>
            <person name="Carkaci D."/>
            <person name="Dargis R."/>
            <person name="Nielsen X.C."/>
            <person name="Skovgaard O."/>
            <person name="Fuursted K."/>
            <person name="Christensen J.J."/>
        </authorList>
    </citation>
    <scope>NUCLEOTIDE SEQUENCE [LARGE SCALE GENOMIC DNA]</scope>
    <source>
        <strain evidence="7">CCUG42038B</strain>
    </source>
</reference>